<accession>A0A3M4M6K7</accession>
<name>A0A3M4M6K7_PSECI</name>
<evidence type="ECO:0000256" key="1">
    <source>
        <dbReference type="SAM" id="MobiDB-lite"/>
    </source>
</evidence>
<feature type="region of interest" description="Disordered" evidence="1">
    <location>
        <begin position="1"/>
        <end position="27"/>
    </location>
</feature>
<protein>
    <submittedName>
        <fullName evidence="2">Uncharacterized protein</fullName>
    </submittedName>
</protein>
<dbReference type="Pfam" id="PF05926">
    <property type="entry name" value="Phage_GPL"/>
    <property type="match status" value="1"/>
</dbReference>
<organism evidence="2 3">
    <name type="scientific">Pseudomonas cichorii</name>
    <dbReference type="NCBI Taxonomy" id="36746"/>
    <lineage>
        <taxon>Bacteria</taxon>
        <taxon>Pseudomonadati</taxon>
        <taxon>Pseudomonadota</taxon>
        <taxon>Gammaproteobacteria</taxon>
        <taxon>Pseudomonadales</taxon>
        <taxon>Pseudomonadaceae</taxon>
        <taxon>Pseudomonas</taxon>
    </lineage>
</organism>
<proteinExistence type="predicted"/>
<evidence type="ECO:0000313" key="2">
    <source>
        <dbReference type="EMBL" id="RMQ48781.1"/>
    </source>
</evidence>
<dbReference type="AlphaFoldDB" id="A0A3M4M6K7"/>
<dbReference type="Proteomes" id="UP000277236">
    <property type="component" value="Unassembled WGS sequence"/>
</dbReference>
<reference evidence="2 3" key="1">
    <citation type="submission" date="2018-08" db="EMBL/GenBank/DDBJ databases">
        <title>Recombination of ecologically and evolutionarily significant loci maintains genetic cohesion in the Pseudomonas syringae species complex.</title>
        <authorList>
            <person name="Dillon M."/>
            <person name="Thakur S."/>
            <person name="Almeida R.N.D."/>
            <person name="Weir B.S."/>
            <person name="Guttman D.S."/>
        </authorList>
    </citation>
    <scope>NUCLEOTIDE SEQUENCE [LARGE SCALE GENOMIC DNA]</scope>
    <source>
        <strain evidence="2 3">ICMP 3353</strain>
    </source>
</reference>
<evidence type="ECO:0000313" key="3">
    <source>
        <dbReference type="Proteomes" id="UP000277236"/>
    </source>
</evidence>
<comment type="caution">
    <text evidence="2">The sequence shown here is derived from an EMBL/GenBank/DDBJ whole genome shotgun (WGS) entry which is preliminary data.</text>
</comment>
<feature type="compositionally biased region" description="Polar residues" evidence="1">
    <location>
        <begin position="8"/>
        <end position="18"/>
    </location>
</feature>
<gene>
    <name evidence="2" type="ORF">ALQ04_04296</name>
</gene>
<dbReference type="InterPro" id="IPR009225">
    <property type="entry name" value="Phage_head_completion_GpL"/>
</dbReference>
<dbReference type="EMBL" id="RBRE01000025">
    <property type="protein sequence ID" value="RMQ48781.1"/>
    <property type="molecule type" value="Genomic_DNA"/>
</dbReference>
<sequence>MSDLQMGFSGTPTTSATPRKTENDGFWPDLDLGEFQRTHRLRADQLVDLQVTELNLAMGSVNTDLARKKAQWQAAGVSDVESADTTVLPERTYIAELYRQAVYYRAKAELLPQFATATRRETAENTGKEAPESSANLLARSQQAIRAIQGRGRITVALL</sequence>